<keyword evidence="4" id="KW-0805">Transcription regulation</keyword>
<comment type="caution">
    <text evidence="10">The sequence shown here is derived from an EMBL/GenBank/DDBJ whole genome shotgun (WGS) entry which is preliminary data.</text>
</comment>
<dbReference type="GO" id="GO:0000981">
    <property type="term" value="F:DNA-binding transcription factor activity, RNA polymerase II-specific"/>
    <property type="evidence" value="ECO:0007669"/>
    <property type="project" value="TreeGrafter"/>
</dbReference>
<reference evidence="10 11" key="1">
    <citation type="submission" date="2018-11" db="EMBL/GenBank/DDBJ databases">
        <title>Genome sequence and assembly of Colletotrichum sidae.</title>
        <authorList>
            <person name="Gan P."/>
            <person name="Shirasu K."/>
        </authorList>
    </citation>
    <scope>NUCLEOTIDE SEQUENCE [LARGE SCALE GENOMIC DNA]</scope>
    <source>
        <strain evidence="10 11">CBS 518.97</strain>
    </source>
</reference>
<keyword evidence="2" id="KW-0479">Metal-binding</keyword>
<dbReference type="GO" id="GO:0006351">
    <property type="term" value="P:DNA-templated transcription"/>
    <property type="evidence" value="ECO:0007669"/>
    <property type="project" value="InterPro"/>
</dbReference>
<keyword evidence="6" id="KW-0804">Transcription</keyword>
<evidence type="ECO:0000256" key="3">
    <source>
        <dbReference type="ARBA" id="ARBA00022833"/>
    </source>
</evidence>
<dbReference type="PANTHER" id="PTHR47782:SF12">
    <property type="entry name" value="ZN(II)2CYS6 TRANSCRIPTION FACTOR (EUROFUNG)"/>
    <property type="match status" value="1"/>
</dbReference>
<dbReference type="EMBL" id="QAPF01000274">
    <property type="protein sequence ID" value="TEA12179.1"/>
    <property type="molecule type" value="Genomic_DNA"/>
</dbReference>
<feature type="compositionally biased region" description="Polar residues" evidence="8">
    <location>
        <begin position="106"/>
        <end position="122"/>
    </location>
</feature>
<accession>A0A4R8T4Q9</accession>
<organism evidence="10 11">
    <name type="scientific">Colletotrichum sidae</name>
    <dbReference type="NCBI Taxonomy" id="1347389"/>
    <lineage>
        <taxon>Eukaryota</taxon>
        <taxon>Fungi</taxon>
        <taxon>Dikarya</taxon>
        <taxon>Ascomycota</taxon>
        <taxon>Pezizomycotina</taxon>
        <taxon>Sordariomycetes</taxon>
        <taxon>Hypocreomycetidae</taxon>
        <taxon>Glomerellales</taxon>
        <taxon>Glomerellaceae</taxon>
        <taxon>Colletotrichum</taxon>
        <taxon>Colletotrichum orbiculare species complex</taxon>
    </lineage>
</organism>
<evidence type="ECO:0000256" key="2">
    <source>
        <dbReference type="ARBA" id="ARBA00022723"/>
    </source>
</evidence>
<dbReference type="SMART" id="SM00906">
    <property type="entry name" value="Fungal_trans"/>
    <property type="match status" value="1"/>
</dbReference>
<evidence type="ECO:0000259" key="9">
    <source>
        <dbReference type="SMART" id="SM00906"/>
    </source>
</evidence>
<keyword evidence="11" id="KW-1185">Reference proteome</keyword>
<evidence type="ECO:0000313" key="10">
    <source>
        <dbReference type="EMBL" id="TEA12179.1"/>
    </source>
</evidence>
<evidence type="ECO:0000256" key="8">
    <source>
        <dbReference type="SAM" id="MobiDB-lite"/>
    </source>
</evidence>
<evidence type="ECO:0000256" key="6">
    <source>
        <dbReference type="ARBA" id="ARBA00023163"/>
    </source>
</evidence>
<dbReference type="AlphaFoldDB" id="A0A4R8T4Q9"/>
<evidence type="ECO:0000313" key="11">
    <source>
        <dbReference type="Proteomes" id="UP000295604"/>
    </source>
</evidence>
<comment type="subcellular location">
    <subcellularLocation>
        <location evidence="1">Nucleus</location>
    </subcellularLocation>
</comment>
<dbReference type="Pfam" id="PF04082">
    <property type="entry name" value="Fungal_trans"/>
    <property type="match status" value="1"/>
</dbReference>
<proteinExistence type="predicted"/>
<evidence type="ECO:0000256" key="5">
    <source>
        <dbReference type="ARBA" id="ARBA00023125"/>
    </source>
</evidence>
<dbReference type="GO" id="GO:0005634">
    <property type="term" value="C:nucleus"/>
    <property type="evidence" value="ECO:0007669"/>
    <property type="project" value="UniProtKB-SubCell"/>
</dbReference>
<dbReference type="PANTHER" id="PTHR47782">
    <property type="entry name" value="ZN(II)2CYS6 TRANSCRIPTION FACTOR (EUROFUNG)-RELATED"/>
    <property type="match status" value="1"/>
</dbReference>
<sequence length="696" mass="77624">MQDGLPPTDVWARPLDHPQASYVSRISACYHFPHRFSDCDAKPSLISTPSKDDVRRLPSGFIADNCISGGSSESEETRSDGMYEIYTRALEERVAYLENKLAQIPTPETTSTPRENASTHSGHSCREKNALSDVVAQVSLGNYEAPAYVGPSAGLSLALNLGEMVQATVWNKMLPDIRDRSTGCINPSPQCLTVDDLLAHGVKEPPSDEQGSQMIRAYISQLHSKYPFLEPEELWKLHKERVALSSAPLTALTKSERFGVFKLFLVYAMGATLVQLTQRGPSFSPESLYVTALQHISAARESRTVQNIEAMTLLVVFHLRSTSSHGLWYMIGLAMRTSIDLGLHRAAHERGLPEAAVQRRRRLFWSVYSLERTIAISLGRPLSIANSQIDVELPHTAIDPDPSAAATKGNDIALAVVLFKLRRIESQIHQSIYRMDKPLDALRSKVDRLYQQLQEWRLELSQLMPTTHPDINYALLLYNRALRLLVQPFLPILQPSDPYYNLCMRAAGDTCQSHKRLHQTLDYGHSFISVQTVFVSGVTLLYGLWTQGHNLWSVALSNDIRACSLVLFVMGERAPWVRKYRDAFEVLVNAAMEKLQDGESGLAEMASARVRAERRPERGRRQDTQAASDGCAGSMPEEAFDQFLRAPGENGTGVGDFDGAWPMVAELANWIDQDAGSPVWMPNFEQLQSLSGTWND</sequence>
<feature type="compositionally biased region" description="Basic and acidic residues" evidence="8">
    <location>
        <begin position="610"/>
        <end position="623"/>
    </location>
</feature>
<evidence type="ECO:0000256" key="7">
    <source>
        <dbReference type="ARBA" id="ARBA00023242"/>
    </source>
</evidence>
<dbReference type="Proteomes" id="UP000295604">
    <property type="component" value="Unassembled WGS sequence"/>
</dbReference>
<protein>
    <submittedName>
        <fullName evidence="10">Putative transcriptional regulatory protein</fullName>
    </submittedName>
</protein>
<name>A0A4R8T4Q9_9PEZI</name>
<keyword evidence="5" id="KW-0238">DNA-binding</keyword>
<keyword evidence="3" id="KW-0862">Zinc</keyword>
<feature type="region of interest" description="Disordered" evidence="8">
    <location>
        <begin position="610"/>
        <end position="634"/>
    </location>
</feature>
<dbReference type="GO" id="GO:0008270">
    <property type="term" value="F:zinc ion binding"/>
    <property type="evidence" value="ECO:0007669"/>
    <property type="project" value="InterPro"/>
</dbReference>
<dbReference type="GO" id="GO:0045944">
    <property type="term" value="P:positive regulation of transcription by RNA polymerase II"/>
    <property type="evidence" value="ECO:0007669"/>
    <property type="project" value="TreeGrafter"/>
</dbReference>
<dbReference type="InterPro" id="IPR007219">
    <property type="entry name" value="XnlR_reg_dom"/>
</dbReference>
<feature type="domain" description="Xylanolytic transcriptional activator regulatory" evidence="9">
    <location>
        <begin position="327"/>
        <end position="400"/>
    </location>
</feature>
<feature type="region of interest" description="Disordered" evidence="8">
    <location>
        <begin position="103"/>
        <end position="126"/>
    </location>
</feature>
<dbReference type="InterPro" id="IPR052202">
    <property type="entry name" value="Yeast_MetPath_Reg"/>
</dbReference>
<keyword evidence="7" id="KW-0539">Nucleus</keyword>
<evidence type="ECO:0000256" key="4">
    <source>
        <dbReference type="ARBA" id="ARBA00023015"/>
    </source>
</evidence>
<dbReference type="GO" id="GO:0043565">
    <property type="term" value="F:sequence-specific DNA binding"/>
    <property type="evidence" value="ECO:0007669"/>
    <property type="project" value="TreeGrafter"/>
</dbReference>
<evidence type="ECO:0000256" key="1">
    <source>
        <dbReference type="ARBA" id="ARBA00004123"/>
    </source>
</evidence>
<dbReference type="CDD" id="cd12148">
    <property type="entry name" value="fungal_TF_MHR"/>
    <property type="match status" value="1"/>
</dbReference>
<gene>
    <name evidence="10" type="ORF">C8034_v006045</name>
</gene>